<feature type="compositionally biased region" description="Polar residues" evidence="1">
    <location>
        <begin position="88"/>
        <end position="119"/>
    </location>
</feature>
<dbReference type="AlphaFoldDB" id="A0A5B0SLZ1"/>
<comment type="caution">
    <text evidence="2">The sequence shown here is derived from an EMBL/GenBank/DDBJ whole genome shotgun (WGS) entry which is preliminary data.</text>
</comment>
<gene>
    <name evidence="2" type="ORF">PGTUg99_032023</name>
</gene>
<evidence type="ECO:0000313" key="2">
    <source>
        <dbReference type="EMBL" id="KAA1138972.1"/>
    </source>
</evidence>
<dbReference type="EMBL" id="VDEP01000001">
    <property type="protein sequence ID" value="KAA1138972.1"/>
    <property type="molecule type" value="Genomic_DNA"/>
</dbReference>
<evidence type="ECO:0000256" key="1">
    <source>
        <dbReference type="SAM" id="MobiDB-lite"/>
    </source>
</evidence>
<evidence type="ECO:0000313" key="3">
    <source>
        <dbReference type="Proteomes" id="UP000325313"/>
    </source>
</evidence>
<sequence length="156" mass="17218">MLAEETNGLKSTWSWGTCESELAGIGFKLVLLPGAKSDSTWLQTFSRELNSAQVKLLHRDLNKNLIRVVADQDALLGVVPQRKKNHPNRQTVGINNVTNTDGGSNQQGDPKTSNKSTNNPRKRKQPVKSTTRRPNRTPLTAAELALDESTDEDEDV</sequence>
<accession>A0A5B0SLZ1</accession>
<name>A0A5B0SLZ1_PUCGR</name>
<reference evidence="2 3" key="1">
    <citation type="submission" date="2019-05" db="EMBL/GenBank/DDBJ databases">
        <title>Emergence of the Ug99 lineage of the wheat stem rust pathogen through somatic hybridization.</title>
        <authorList>
            <person name="Li F."/>
            <person name="Upadhyaya N.M."/>
            <person name="Sperschneider J."/>
            <person name="Matny O."/>
            <person name="Nguyen-Phuc H."/>
            <person name="Mago R."/>
            <person name="Raley C."/>
            <person name="Miller M.E."/>
            <person name="Silverstein K.A.T."/>
            <person name="Henningsen E."/>
            <person name="Hirsch C.D."/>
            <person name="Visser B."/>
            <person name="Pretorius Z.A."/>
            <person name="Steffenson B.J."/>
            <person name="Schwessinger B."/>
            <person name="Dodds P.N."/>
            <person name="Figueroa M."/>
        </authorList>
    </citation>
    <scope>NUCLEOTIDE SEQUENCE [LARGE SCALE GENOMIC DNA]</scope>
    <source>
        <strain evidence="2 3">Ug99</strain>
    </source>
</reference>
<organism evidence="2 3">
    <name type="scientific">Puccinia graminis f. sp. tritici</name>
    <dbReference type="NCBI Taxonomy" id="56615"/>
    <lineage>
        <taxon>Eukaryota</taxon>
        <taxon>Fungi</taxon>
        <taxon>Dikarya</taxon>
        <taxon>Basidiomycota</taxon>
        <taxon>Pucciniomycotina</taxon>
        <taxon>Pucciniomycetes</taxon>
        <taxon>Pucciniales</taxon>
        <taxon>Pucciniaceae</taxon>
        <taxon>Puccinia</taxon>
    </lineage>
</organism>
<dbReference type="Proteomes" id="UP000325313">
    <property type="component" value="Unassembled WGS sequence"/>
</dbReference>
<protein>
    <submittedName>
        <fullName evidence="2">Uncharacterized protein</fullName>
    </submittedName>
</protein>
<feature type="compositionally biased region" description="Acidic residues" evidence="1">
    <location>
        <begin position="145"/>
        <end position="156"/>
    </location>
</feature>
<feature type="compositionally biased region" description="Basic residues" evidence="1">
    <location>
        <begin position="120"/>
        <end position="135"/>
    </location>
</feature>
<feature type="region of interest" description="Disordered" evidence="1">
    <location>
        <begin position="80"/>
        <end position="156"/>
    </location>
</feature>
<proteinExistence type="predicted"/>